<organism evidence="2 3">
    <name type="scientific">Arthrobacter citreus</name>
    <dbReference type="NCBI Taxonomy" id="1670"/>
    <lineage>
        <taxon>Bacteria</taxon>
        <taxon>Bacillati</taxon>
        <taxon>Actinomycetota</taxon>
        <taxon>Actinomycetes</taxon>
        <taxon>Micrococcales</taxon>
        <taxon>Micrococcaceae</taxon>
        <taxon>Arthrobacter</taxon>
    </lineage>
</organism>
<dbReference type="Proteomes" id="UP001448858">
    <property type="component" value="Chromosome"/>
</dbReference>
<gene>
    <name evidence="2" type="ORF">AAE021_12910</name>
</gene>
<reference evidence="2 3" key="1">
    <citation type="submission" date="2024-04" db="EMBL/GenBank/DDBJ databases">
        <title>Arthrobacter sp. from Plains bison fecal sample.</title>
        <authorList>
            <person name="Ruzzini A."/>
        </authorList>
    </citation>
    <scope>NUCLEOTIDE SEQUENCE [LARGE SCALE GENOMIC DNA]</scope>
    <source>
        <strain evidence="2 3">EINP1</strain>
    </source>
</reference>
<evidence type="ECO:0000313" key="2">
    <source>
        <dbReference type="EMBL" id="WZP15078.1"/>
    </source>
</evidence>
<feature type="compositionally biased region" description="Acidic residues" evidence="1">
    <location>
        <begin position="90"/>
        <end position="99"/>
    </location>
</feature>
<feature type="compositionally biased region" description="Polar residues" evidence="1">
    <location>
        <begin position="35"/>
        <end position="48"/>
    </location>
</feature>
<keyword evidence="3" id="KW-1185">Reference proteome</keyword>
<sequence length="99" mass="9424">MTTEPTGPANTDEDPLGPSAPQPEPTGDPRRPGSSPDSASNIRDAQGTSPGGTVPAGHSGGTADSGSLNPSSASNGSGADGGRGSAPEDALNEPESADG</sequence>
<dbReference type="EMBL" id="CP151657">
    <property type="protein sequence ID" value="WZP15078.1"/>
    <property type="molecule type" value="Genomic_DNA"/>
</dbReference>
<proteinExistence type="predicted"/>
<evidence type="ECO:0000313" key="3">
    <source>
        <dbReference type="Proteomes" id="UP001448858"/>
    </source>
</evidence>
<dbReference type="RefSeq" id="WP_342022744.1">
    <property type="nucleotide sequence ID" value="NZ_CP151657.1"/>
</dbReference>
<name>A0ABZ2ZV28_9MICC</name>
<feature type="region of interest" description="Disordered" evidence="1">
    <location>
        <begin position="1"/>
        <end position="99"/>
    </location>
</feature>
<protein>
    <submittedName>
        <fullName evidence="2">Uncharacterized protein</fullName>
    </submittedName>
</protein>
<accession>A0ABZ2ZV28</accession>
<feature type="compositionally biased region" description="Low complexity" evidence="1">
    <location>
        <begin position="64"/>
        <end position="77"/>
    </location>
</feature>
<evidence type="ECO:0000256" key="1">
    <source>
        <dbReference type="SAM" id="MobiDB-lite"/>
    </source>
</evidence>